<evidence type="ECO:0000313" key="1">
    <source>
        <dbReference type="EMBL" id="KIO71418.1"/>
    </source>
</evidence>
<organism evidence="1 2">
    <name type="scientific">Caldibacillus thermoamylovorans</name>
    <dbReference type="NCBI Taxonomy" id="35841"/>
    <lineage>
        <taxon>Bacteria</taxon>
        <taxon>Bacillati</taxon>
        <taxon>Bacillota</taxon>
        <taxon>Bacilli</taxon>
        <taxon>Bacillales</taxon>
        <taxon>Bacillaceae</taxon>
        <taxon>Caldibacillus</taxon>
    </lineage>
</organism>
<dbReference type="Proteomes" id="UP000032076">
    <property type="component" value="Unassembled WGS sequence"/>
</dbReference>
<protein>
    <recommendedName>
        <fullName evidence="3">Transposase</fullName>
    </recommendedName>
</protein>
<proteinExistence type="predicted"/>
<evidence type="ECO:0008006" key="3">
    <source>
        <dbReference type="Google" id="ProtNLM"/>
    </source>
</evidence>
<comment type="caution">
    <text evidence="1">The sequence shown here is derived from an EMBL/GenBank/DDBJ whole genome shotgun (WGS) entry which is preliminary data.</text>
</comment>
<accession>A0ABD4A372</accession>
<dbReference type="AlphaFoldDB" id="A0ABD4A372"/>
<reference evidence="1 2" key="1">
    <citation type="submission" date="2015-01" db="EMBL/GenBank/DDBJ databases">
        <title>Draft Genome Sequences of Four Bacillus thermoamylovorans Strains, Isolated From Food Products.</title>
        <authorList>
            <person name="Krawcyk A.O."/>
            <person name="Berendsen E.M."/>
            <person name="Eijlander R.T."/>
            <person name="de Jong A."/>
            <person name="Wells-Bennik M."/>
            <person name="Kuipers O.P."/>
        </authorList>
    </citation>
    <scope>NUCLEOTIDE SEQUENCE [LARGE SCALE GENOMIC DNA]</scope>
    <source>
        <strain evidence="1 2">B4167</strain>
    </source>
</reference>
<dbReference type="EMBL" id="JXLU01000127">
    <property type="protein sequence ID" value="KIO71418.1"/>
    <property type="molecule type" value="Genomic_DNA"/>
</dbReference>
<evidence type="ECO:0000313" key="2">
    <source>
        <dbReference type="Proteomes" id="UP000032076"/>
    </source>
</evidence>
<name>A0ABD4A372_9BACI</name>
<sequence length="37" mass="4494">MNIEYTTKIFAPEIDQNIVTQKYLKRLMDYNLANTWN</sequence>
<gene>
    <name evidence="1" type="ORF">B4167_3675</name>
</gene>